<proteinExistence type="inferred from homology"/>
<dbReference type="InterPro" id="IPR000415">
    <property type="entry name" value="Nitroreductase-like"/>
</dbReference>
<dbReference type="InterPro" id="IPR017900">
    <property type="entry name" value="4Fe4S_Fe_S_CS"/>
</dbReference>
<dbReference type="GO" id="GO:0046872">
    <property type="term" value="F:metal ion binding"/>
    <property type="evidence" value="ECO:0007669"/>
    <property type="project" value="UniProtKB-KW"/>
</dbReference>
<dbReference type="InterPro" id="IPR029479">
    <property type="entry name" value="Nitroreductase"/>
</dbReference>
<dbReference type="GO" id="GO:0016491">
    <property type="term" value="F:oxidoreductase activity"/>
    <property type="evidence" value="ECO:0007669"/>
    <property type="project" value="UniProtKB-KW"/>
</dbReference>
<dbReference type="EMBL" id="JABAFG010000019">
    <property type="protein sequence ID" value="NME29048.1"/>
    <property type="molecule type" value="Genomic_DNA"/>
</dbReference>
<dbReference type="GO" id="GO:0051536">
    <property type="term" value="F:iron-sulfur cluster binding"/>
    <property type="evidence" value="ECO:0007669"/>
    <property type="project" value="UniProtKB-KW"/>
</dbReference>
<feature type="domain" description="4Fe-4S ferredoxin-type" evidence="6">
    <location>
        <begin position="4"/>
        <end position="33"/>
    </location>
</feature>
<dbReference type="PROSITE" id="PS51379">
    <property type="entry name" value="4FE4S_FER_2"/>
    <property type="match status" value="2"/>
</dbReference>
<evidence type="ECO:0000256" key="3">
    <source>
        <dbReference type="ARBA" id="ARBA00023002"/>
    </source>
</evidence>
<dbReference type="AlphaFoldDB" id="A0A848BW55"/>
<evidence type="ECO:0000256" key="5">
    <source>
        <dbReference type="ARBA" id="ARBA00023014"/>
    </source>
</evidence>
<keyword evidence="4" id="KW-0408">Iron</keyword>
<dbReference type="InterPro" id="IPR017896">
    <property type="entry name" value="4Fe4S_Fe-S-bd"/>
</dbReference>
<keyword evidence="2" id="KW-0479">Metal-binding</keyword>
<dbReference type="Gene3D" id="3.30.70.20">
    <property type="match status" value="1"/>
</dbReference>
<dbReference type="Gene3D" id="3.40.109.10">
    <property type="entry name" value="NADH Oxidase"/>
    <property type="match status" value="1"/>
</dbReference>
<organism evidence="7 8">
    <name type="scientific">Megasphaera hexanoica</name>
    <dbReference type="NCBI Taxonomy" id="1675036"/>
    <lineage>
        <taxon>Bacteria</taxon>
        <taxon>Bacillati</taxon>
        <taxon>Bacillota</taxon>
        <taxon>Negativicutes</taxon>
        <taxon>Veillonellales</taxon>
        <taxon>Veillonellaceae</taxon>
        <taxon>Megasphaera</taxon>
    </lineage>
</organism>
<protein>
    <submittedName>
        <fullName evidence="7">4Fe-4S dicluster domain-containing protein</fullName>
    </submittedName>
</protein>
<evidence type="ECO:0000256" key="2">
    <source>
        <dbReference type="ARBA" id="ARBA00022723"/>
    </source>
</evidence>
<dbReference type="PROSITE" id="PS00198">
    <property type="entry name" value="4FE4S_FER_1"/>
    <property type="match status" value="1"/>
</dbReference>
<dbReference type="Pfam" id="PF00881">
    <property type="entry name" value="Nitroreductase"/>
    <property type="match status" value="1"/>
</dbReference>
<comment type="similarity">
    <text evidence="1">Belongs to the nitroreductase family.</text>
</comment>
<comment type="caution">
    <text evidence="7">The sequence shown here is derived from an EMBL/GenBank/DDBJ whole genome shotgun (WGS) entry which is preliminary data.</text>
</comment>
<dbReference type="Pfam" id="PF12838">
    <property type="entry name" value="Fer4_7"/>
    <property type="match status" value="1"/>
</dbReference>
<gene>
    <name evidence="7" type="ORF">HF872_10515</name>
</gene>
<dbReference type="CDD" id="cd02143">
    <property type="entry name" value="nitroreductase_FeS-like"/>
    <property type="match status" value="1"/>
</dbReference>
<accession>A0A848BW55</accession>
<dbReference type="RefSeq" id="WP_075581412.1">
    <property type="nucleotide sequence ID" value="NZ_JABAFG010000019.1"/>
</dbReference>
<dbReference type="PANTHER" id="PTHR43673:SF10">
    <property type="entry name" value="NADH DEHYDROGENASE_NAD(P)H NITROREDUCTASE XCC3605-RELATED"/>
    <property type="match status" value="1"/>
</dbReference>
<dbReference type="PANTHER" id="PTHR43673">
    <property type="entry name" value="NAD(P)H NITROREDUCTASE YDGI-RELATED"/>
    <property type="match status" value="1"/>
</dbReference>
<keyword evidence="3" id="KW-0560">Oxidoreductase</keyword>
<sequence length="273" mass="30228">MIQRTITVEKEACIHCGLCIRDCVAACLEFDEEKIPRYLPEGEQRCLACQHCMLVCPKGALSFGGLQPEQCGTVSYGNHEELLKLIKSRRSTRAYKKEDLSQEQLDKLTEMLAYAPTGVNAPSVRFSLVATRKKMDKIRKITYDCLNTVRADSPLFIIKEMAEASKRAGKDLVYRGAPALVVASVDTKTAASVCQTVDPVIALSYLELYAASLGLGTVWDGIAVALARTFPEIEAQFQIPQGCKLSFLMALGIPDISYQRTPQRTTDRITIIR</sequence>
<evidence type="ECO:0000256" key="1">
    <source>
        <dbReference type="ARBA" id="ARBA00007118"/>
    </source>
</evidence>
<reference evidence="7 8" key="1">
    <citation type="submission" date="2020-04" db="EMBL/GenBank/DDBJ databases">
        <authorList>
            <person name="Hitch T.C.A."/>
            <person name="Wylensek D."/>
            <person name="Clavel T."/>
        </authorList>
    </citation>
    <scope>NUCLEOTIDE SEQUENCE [LARGE SCALE GENOMIC DNA]</scope>
    <source>
        <strain evidence="7 8">Oil-RF-744-FAT-WT-6-1</strain>
    </source>
</reference>
<dbReference type="Proteomes" id="UP000591071">
    <property type="component" value="Unassembled WGS sequence"/>
</dbReference>
<keyword evidence="5" id="KW-0411">Iron-sulfur</keyword>
<dbReference type="SUPFAM" id="SSF54862">
    <property type="entry name" value="4Fe-4S ferredoxins"/>
    <property type="match status" value="1"/>
</dbReference>
<evidence type="ECO:0000313" key="8">
    <source>
        <dbReference type="Proteomes" id="UP000591071"/>
    </source>
</evidence>
<evidence type="ECO:0000259" key="6">
    <source>
        <dbReference type="PROSITE" id="PS51379"/>
    </source>
</evidence>
<name>A0A848BW55_9FIRM</name>
<dbReference type="SUPFAM" id="SSF55469">
    <property type="entry name" value="FMN-dependent nitroreductase-like"/>
    <property type="match status" value="1"/>
</dbReference>
<evidence type="ECO:0000313" key="7">
    <source>
        <dbReference type="EMBL" id="NME29048.1"/>
    </source>
</evidence>
<evidence type="ECO:0000256" key="4">
    <source>
        <dbReference type="ARBA" id="ARBA00023004"/>
    </source>
</evidence>
<feature type="domain" description="4Fe-4S ferredoxin-type" evidence="6">
    <location>
        <begin position="36"/>
        <end position="66"/>
    </location>
</feature>